<dbReference type="Gene3D" id="1.10.10.10">
    <property type="entry name" value="Winged helix-like DNA-binding domain superfamily/Winged helix DNA-binding domain"/>
    <property type="match status" value="1"/>
</dbReference>
<dbReference type="SUPFAM" id="SSF51206">
    <property type="entry name" value="cAMP-binding domain-like"/>
    <property type="match status" value="1"/>
</dbReference>
<dbReference type="InterPro" id="IPR018490">
    <property type="entry name" value="cNMP-bd_dom_sf"/>
</dbReference>
<dbReference type="PANTHER" id="PTHR24567:SF28">
    <property type="entry name" value="LISTERIOLYSIN REGULATORY PROTEIN"/>
    <property type="match status" value="1"/>
</dbReference>
<evidence type="ECO:0000256" key="2">
    <source>
        <dbReference type="ARBA" id="ARBA00023125"/>
    </source>
</evidence>
<dbReference type="PROSITE" id="PS50042">
    <property type="entry name" value="CNMP_BINDING_3"/>
    <property type="match status" value="1"/>
</dbReference>
<evidence type="ECO:0000313" key="7">
    <source>
        <dbReference type="Proteomes" id="UP001235513"/>
    </source>
</evidence>
<dbReference type="InterPro" id="IPR036388">
    <property type="entry name" value="WH-like_DNA-bd_sf"/>
</dbReference>
<dbReference type="InterPro" id="IPR014710">
    <property type="entry name" value="RmlC-like_jellyroll"/>
</dbReference>
<protein>
    <submittedName>
        <fullName evidence="6">CRP-like cAMP-binding protein</fullName>
    </submittedName>
</protein>
<evidence type="ECO:0000313" key="6">
    <source>
        <dbReference type="EMBL" id="MDP9959213.1"/>
    </source>
</evidence>
<keyword evidence="3" id="KW-0804">Transcription</keyword>
<dbReference type="CDD" id="cd00038">
    <property type="entry name" value="CAP_ED"/>
    <property type="match status" value="1"/>
</dbReference>
<keyword evidence="1" id="KW-0805">Transcription regulation</keyword>
<reference evidence="6 7" key="1">
    <citation type="submission" date="2023-07" db="EMBL/GenBank/DDBJ databases">
        <title>Sorghum-associated microbial communities from plants grown in Nebraska, USA.</title>
        <authorList>
            <person name="Schachtman D."/>
        </authorList>
    </citation>
    <scope>NUCLEOTIDE SEQUENCE [LARGE SCALE GENOMIC DNA]</scope>
    <source>
        <strain evidence="6 7">CC351</strain>
    </source>
</reference>
<proteinExistence type="predicted"/>
<dbReference type="PANTHER" id="PTHR24567">
    <property type="entry name" value="CRP FAMILY TRANSCRIPTIONAL REGULATORY PROTEIN"/>
    <property type="match status" value="1"/>
</dbReference>
<dbReference type="Pfam" id="PF00027">
    <property type="entry name" value="cNMP_binding"/>
    <property type="match status" value="1"/>
</dbReference>
<feature type="domain" description="Cyclic nucleotide-binding" evidence="4">
    <location>
        <begin position="18"/>
        <end position="117"/>
    </location>
</feature>
<evidence type="ECO:0000256" key="3">
    <source>
        <dbReference type="ARBA" id="ARBA00023163"/>
    </source>
</evidence>
<accession>A0ABT9SIF2</accession>
<dbReference type="PRINTS" id="PR00034">
    <property type="entry name" value="HTHCRP"/>
</dbReference>
<keyword evidence="2" id="KW-0238">DNA-binding</keyword>
<dbReference type="InterPro" id="IPR000595">
    <property type="entry name" value="cNMP-bd_dom"/>
</dbReference>
<name>A0ABT9SIF2_9FLAO</name>
<evidence type="ECO:0000259" key="5">
    <source>
        <dbReference type="PROSITE" id="PS51063"/>
    </source>
</evidence>
<comment type="caution">
    <text evidence="6">The sequence shown here is derived from an EMBL/GenBank/DDBJ whole genome shotgun (WGS) entry which is preliminary data.</text>
</comment>
<dbReference type="SMART" id="SM00419">
    <property type="entry name" value="HTH_CRP"/>
    <property type="match status" value="1"/>
</dbReference>
<dbReference type="EMBL" id="JAUSRL010000002">
    <property type="protein sequence ID" value="MDP9959213.1"/>
    <property type="molecule type" value="Genomic_DNA"/>
</dbReference>
<dbReference type="InterPro" id="IPR050397">
    <property type="entry name" value="Env_Response_Regulators"/>
</dbReference>
<sequence>MKIDENLLLSHGAVYEDYQAKNHIFFAGDTPKYYMQIIKGSVELYDYLDYGKEVTVGILSAGNSLVASLLFTDYPYPMNAIAKTDCTLLKLDKMSLLTLVKSDYNIGLRIFERLSSDLFYYYSMQRIIAEKQPVSKIKGLLDYYKELNGIKLGNVFQVPLTRQEIANMIGLRVETVVRIVKKMEQKHMLEIKERKIFY</sequence>
<dbReference type="InterPro" id="IPR012318">
    <property type="entry name" value="HTH_CRP"/>
</dbReference>
<dbReference type="Pfam" id="PF13545">
    <property type="entry name" value="HTH_Crp_2"/>
    <property type="match status" value="1"/>
</dbReference>
<dbReference type="InterPro" id="IPR036390">
    <property type="entry name" value="WH_DNA-bd_sf"/>
</dbReference>
<dbReference type="PROSITE" id="PS51063">
    <property type="entry name" value="HTH_CRP_2"/>
    <property type="match status" value="1"/>
</dbReference>
<evidence type="ECO:0000256" key="1">
    <source>
        <dbReference type="ARBA" id="ARBA00023015"/>
    </source>
</evidence>
<feature type="domain" description="HTH crp-type" evidence="5">
    <location>
        <begin position="131"/>
        <end position="198"/>
    </location>
</feature>
<dbReference type="Gene3D" id="2.60.120.10">
    <property type="entry name" value="Jelly Rolls"/>
    <property type="match status" value="1"/>
</dbReference>
<keyword evidence="7" id="KW-1185">Reference proteome</keyword>
<organism evidence="6 7">
    <name type="scientific">Chryseobacterium lathyri</name>
    <dbReference type="NCBI Taxonomy" id="395933"/>
    <lineage>
        <taxon>Bacteria</taxon>
        <taxon>Pseudomonadati</taxon>
        <taxon>Bacteroidota</taxon>
        <taxon>Flavobacteriia</taxon>
        <taxon>Flavobacteriales</taxon>
        <taxon>Weeksellaceae</taxon>
        <taxon>Chryseobacterium group</taxon>
        <taxon>Chryseobacterium</taxon>
    </lineage>
</organism>
<evidence type="ECO:0000259" key="4">
    <source>
        <dbReference type="PROSITE" id="PS50042"/>
    </source>
</evidence>
<dbReference type="RefSeq" id="WP_306841846.1">
    <property type="nucleotide sequence ID" value="NZ_JAUSRL010000002.1"/>
</dbReference>
<dbReference type="SUPFAM" id="SSF46785">
    <property type="entry name" value="Winged helix' DNA-binding domain"/>
    <property type="match status" value="1"/>
</dbReference>
<dbReference type="Proteomes" id="UP001235513">
    <property type="component" value="Unassembled WGS sequence"/>
</dbReference>
<gene>
    <name evidence="6" type="ORF">J2T04_001092</name>
</gene>
<dbReference type="SMART" id="SM00100">
    <property type="entry name" value="cNMP"/>
    <property type="match status" value="1"/>
</dbReference>